<gene>
    <name evidence="3" type="ORF">A7U60_g6885</name>
</gene>
<dbReference type="PRINTS" id="PR00080">
    <property type="entry name" value="SDRFAMILY"/>
</dbReference>
<sequence length="262" mass="27794">MKPENRTFIISGGSSGLGLATAYALLEAGAFVSVFDIQENSDLFSKSDRHVKFFKTDVSNESDVNDAVEGTMAWTQSTGAQLGGIIAAAGISPFCRTIDDEGNPHPLEDWNRVIGVNLTGAFNLTRLACKYLTKVPPEGPDGERGSIVLVSSVAATEGTVGFVAYSASKGGILSATLALARDLAQYGIRVNCIAPGPFTSGMTDSLPDKARECFNRELFFPNRFGIGHEFAQAVKFLIECGYANGATIDLTGATRVPTRLDP</sequence>
<accession>A0A9Q5HU17</accession>
<dbReference type="EMBL" id="LNZH02000205">
    <property type="protein sequence ID" value="OCB85990.1"/>
    <property type="molecule type" value="Genomic_DNA"/>
</dbReference>
<dbReference type="InterPro" id="IPR002347">
    <property type="entry name" value="SDR_fam"/>
</dbReference>
<dbReference type="PRINTS" id="PR00081">
    <property type="entry name" value="GDHRDH"/>
</dbReference>
<dbReference type="Pfam" id="PF00106">
    <property type="entry name" value="adh_short"/>
    <property type="match status" value="1"/>
</dbReference>
<dbReference type="InterPro" id="IPR036291">
    <property type="entry name" value="NAD(P)-bd_dom_sf"/>
</dbReference>
<evidence type="ECO:0000313" key="3">
    <source>
        <dbReference type="EMBL" id="OCB85990.1"/>
    </source>
</evidence>
<name>A0A9Q5HU17_SANBA</name>
<dbReference type="PANTHER" id="PTHR43658:SF8">
    <property type="entry name" value="17-BETA-HYDROXYSTEROID DEHYDROGENASE 14-RELATED"/>
    <property type="match status" value="1"/>
</dbReference>
<comment type="caution">
    <text evidence="3">The sequence shown here is derived from an EMBL/GenBank/DDBJ whole genome shotgun (WGS) entry which is preliminary data.</text>
</comment>
<evidence type="ECO:0000313" key="4">
    <source>
        <dbReference type="Proteomes" id="UP000757232"/>
    </source>
</evidence>
<dbReference type="Gene3D" id="3.40.50.720">
    <property type="entry name" value="NAD(P)-binding Rossmann-like Domain"/>
    <property type="match status" value="1"/>
</dbReference>
<evidence type="ECO:0000256" key="1">
    <source>
        <dbReference type="ARBA" id="ARBA00023002"/>
    </source>
</evidence>
<dbReference type="PANTHER" id="PTHR43658">
    <property type="entry name" value="SHORT-CHAIN DEHYDROGENASE/REDUCTASE"/>
    <property type="match status" value="1"/>
</dbReference>
<keyword evidence="1" id="KW-0560">Oxidoreductase</keyword>
<protein>
    <submittedName>
        <fullName evidence="3">Short chain type dehydrogenase</fullName>
    </submittedName>
</protein>
<dbReference type="AlphaFoldDB" id="A0A9Q5HU17"/>
<dbReference type="SUPFAM" id="SSF51735">
    <property type="entry name" value="NAD(P)-binding Rossmann-fold domains"/>
    <property type="match status" value="1"/>
</dbReference>
<keyword evidence="4" id="KW-1185">Reference proteome</keyword>
<dbReference type="GO" id="GO:0016491">
    <property type="term" value="F:oxidoreductase activity"/>
    <property type="evidence" value="ECO:0007669"/>
    <property type="project" value="UniProtKB-KW"/>
</dbReference>
<dbReference type="Proteomes" id="UP000757232">
    <property type="component" value="Unassembled WGS sequence"/>
</dbReference>
<evidence type="ECO:0000256" key="2">
    <source>
        <dbReference type="RuleBase" id="RU000363"/>
    </source>
</evidence>
<reference evidence="3" key="1">
    <citation type="submission" date="2016-06" db="EMBL/GenBank/DDBJ databases">
        <title>Draft Genome sequence of the fungus Inonotus baumii.</title>
        <authorList>
            <person name="Zhu H."/>
            <person name="Lin W."/>
        </authorList>
    </citation>
    <scope>NUCLEOTIDE SEQUENCE</scope>
    <source>
        <strain evidence="3">821</strain>
    </source>
</reference>
<dbReference type="OrthoDB" id="1274115at2759"/>
<organism evidence="3 4">
    <name type="scientific">Sanghuangporus baumii</name>
    <name type="common">Phellinus baumii</name>
    <dbReference type="NCBI Taxonomy" id="108892"/>
    <lineage>
        <taxon>Eukaryota</taxon>
        <taxon>Fungi</taxon>
        <taxon>Dikarya</taxon>
        <taxon>Basidiomycota</taxon>
        <taxon>Agaricomycotina</taxon>
        <taxon>Agaricomycetes</taxon>
        <taxon>Hymenochaetales</taxon>
        <taxon>Hymenochaetaceae</taxon>
        <taxon>Sanghuangporus</taxon>
    </lineage>
</organism>
<comment type="similarity">
    <text evidence="2">Belongs to the short-chain dehydrogenases/reductases (SDR) family.</text>
</comment>
<proteinExistence type="inferred from homology"/>